<protein>
    <submittedName>
        <fullName evidence="1">Uncharacterized protein</fullName>
    </submittedName>
</protein>
<name>A0A6H0XJI4_9PEZI</name>
<reference evidence="1 2" key="1">
    <citation type="journal article" date="2016" name="Sci. Rep.">
        <title>Peltaster fructicola genome reveals evolution from an invasive phytopathogen to an ectophytic parasite.</title>
        <authorList>
            <person name="Xu C."/>
            <person name="Chen H."/>
            <person name="Gleason M.L."/>
            <person name="Xu J.R."/>
            <person name="Liu H."/>
            <person name="Zhang R."/>
            <person name="Sun G."/>
        </authorList>
    </citation>
    <scope>NUCLEOTIDE SEQUENCE [LARGE SCALE GENOMIC DNA]</scope>
    <source>
        <strain evidence="1 2">LNHT1506</strain>
    </source>
</reference>
<keyword evidence="2" id="KW-1185">Reference proteome</keyword>
<gene>
    <name evidence="1" type="ORF">AMS68_000316</name>
</gene>
<evidence type="ECO:0000313" key="1">
    <source>
        <dbReference type="EMBL" id="QIW94798.1"/>
    </source>
</evidence>
<organism evidence="1 2">
    <name type="scientific">Peltaster fructicola</name>
    <dbReference type="NCBI Taxonomy" id="286661"/>
    <lineage>
        <taxon>Eukaryota</taxon>
        <taxon>Fungi</taxon>
        <taxon>Dikarya</taxon>
        <taxon>Ascomycota</taxon>
        <taxon>Pezizomycotina</taxon>
        <taxon>Dothideomycetes</taxon>
        <taxon>Dothideomycetes incertae sedis</taxon>
        <taxon>Peltaster</taxon>
    </lineage>
</organism>
<accession>A0A6H0XJI4</accession>
<proteinExistence type="predicted"/>
<dbReference type="EMBL" id="CP051139">
    <property type="protein sequence ID" value="QIW94798.1"/>
    <property type="molecule type" value="Genomic_DNA"/>
</dbReference>
<dbReference type="AlphaFoldDB" id="A0A6H0XJI4"/>
<dbReference type="Proteomes" id="UP000503462">
    <property type="component" value="Chromosome 1"/>
</dbReference>
<sequence>MRVFSKVVIPVTVSLTTIPNVFALPIDVASSITPAVTADAAVTLTERSYRDVFGRVSKTNYNGGSFNAIQYAASLDRKLIRPVAVKDS</sequence>
<evidence type="ECO:0000313" key="2">
    <source>
        <dbReference type="Proteomes" id="UP000503462"/>
    </source>
</evidence>